<feature type="region of interest" description="Disordered" evidence="1">
    <location>
        <begin position="63"/>
        <end position="83"/>
    </location>
</feature>
<sequence length="140" mass="16045">MKKQAVRRQTLRQIWGDTDPDISKCDIDPDVSKCDLDPDVSKFDIDPDISKCDIDPDASKCDTHPDIFRSRDTDKESSRGQRQQISVHIPMIASLRIFLLQQAAVSITDRFSHRFPCFLTFLTIVCRSQEINRDCTVPAF</sequence>
<keyword evidence="3" id="KW-1185">Reference proteome</keyword>
<evidence type="ECO:0000313" key="3">
    <source>
        <dbReference type="Proteomes" id="UP000499080"/>
    </source>
</evidence>
<name>A0A4Y2GFN6_ARAVE</name>
<feature type="compositionally biased region" description="Basic residues" evidence="1">
    <location>
        <begin position="1"/>
        <end position="10"/>
    </location>
</feature>
<evidence type="ECO:0000313" key="2">
    <source>
        <dbReference type="EMBL" id="GBM51519.1"/>
    </source>
</evidence>
<dbReference type="Proteomes" id="UP000499080">
    <property type="component" value="Unassembled WGS sequence"/>
</dbReference>
<gene>
    <name evidence="2" type="ORF">AVEN_84467_1</name>
</gene>
<feature type="compositionally biased region" description="Basic and acidic residues" evidence="1">
    <location>
        <begin position="63"/>
        <end position="79"/>
    </location>
</feature>
<dbReference type="EMBL" id="BGPR01177451">
    <property type="protein sequence ID" value="GBM51519.1"/>
    <property type="molecule type" value="Genomic_DNA"/>
</dbReference>
<comment type="caution">
    <text evidence="2">The sequence shown here is derived from an EMBL/GenBank/DDBJ whole genome shotgun (WGS) entry which is preliminary data.</text>
</comment>
<evidence type="ECO:0000256" key="1">
    <source>
        <dbReference type="SAM" id="MobiDB-lite"/>
    </source>
</evidence>
<protein>
    <submittedName>
        <fullName evidence="2">Uncharacterized protein</fullName>
    </submittedName>
</protein>
<proteinExistence type="predicted"/>
<feature type="region of interest" description="Disordered" evidence="1">
    <location>
        <begin position="1"/>
        <end position="20"/>
    </location>
</feature>
<accession>A0A4Y2GFN6</accession>
<dbReference type="AlphaFoldDB" id="A0A4Y2GFN6"/>
<organism evidence="2 3">
    <name type="scientific">Araneus ventricosus</name>
    <name type="common">Orbweaver spider</name>
    <name type="synonym">Epeira ventricosa</name>
    <dbReference type="NCBI Taxonomy" id="182803"/>
    <lineage>
        <taxon>Eukaryota</taxon>
        <taxon>Metazoa</taxon>
        <taxon>Ecdysozoa</taxon>
        <taxon>Arthropoda</taxon>
        <taxon>Chelicerata</taxon>
        <taxon>Arachnida</taxon>
        <taxon>Araneae</taxon>
        <taxon>Araneomorphae</taxon>
        <taxon>Entelegynae</taxon>
        <taxon>Araneoidea</taxon>
        <taxon>Araneidae</taxon>
        <taxon>Araneus</taxon>
    </lineage>
</organism>
<reference evidence="2 3" key="1">
    <citation type="journal article" date="2019" name="Sci. Rep.">
        <title>Orb-weaving spider Araneus ventricosus genome elucidates the spidroin gene catalogue.</title>
        <authorList>
            <person name="Kono N."/>
            <person name="Nakamura H."/>
            <person name="Ohtoshi R."/>
            <person name="Moran D.A.P."/>
            <person name="Shinohara A."/>
            <person name="Yoshida Y."/>
            <person name="Fujiwara M."/>
            <person name="Mori M."/>
            <person name="Tomita M."/>
            <person name="Arakawa K."/>
        </authorList>
    </citation>
    <scope>NUCLEOTIDE SEQUENCE [LARGE SCALE GENOMIC DNA]</scope>
</reference>